<dbReference type="Proteomes" id="UP001439984">
    <property type="component" value="Unassembled WGS sequence"/>
</dbReference>
<dbReference type="RefSeq" id="WP_349178798.1">
    <property type="nucleotide sequence ID" value="NZ_JBBNIB010000091.1"/>
</dbReference>
<evidence type="ECO:0000313" key="1">
    <source>
        <dbReference type="EMBL" id="MEQ2687295.1"/>
    </source>
</evidence>
<feature type="non-terminal residue" evidence="1">
    <location>
        <position position="1"/>
    </location>
</feature>
<name>A0ABV1IL81_9FIRM</name>
<proteinExistence type="predicted"/>
<gene>
    <name evidence="1" type="ORF">AAAU72_03730</name>
</gene>
<comment type="caution">
    <text evidence="1">The sequence shown here is derived from an EMBL/GenBank/DDBJ whole genome shotgun (WGS) entry which is preliminary data.</text>
</comment>
<organism evidence="1 2">
    <name type="scientific">Faecalibacterium longum</name>
    <dbReference type="NCBI Taxonomy" id="1851428"/>
    <lineage>
        <taxon>Bacteria</taxon>
        <taxon>Bacillati</taxon>
        <taxon>Bacillota</taxon>
        <taxon>Clostridia</taxon>
        <taxon>Eubacteriales</taxon>
        <taxon>Oscillospiraceae</taxon>
        <taxon>Faecalibacterium</taxon>
    </lineage>
</organism>
<dbReference type="EMBL" id="JBBNIB010000091">
    <property type="protein sequence ID" value="MEQ2687295.1"/>
    <property type="molecule type" value="Genomic_DNA"/>
</dbReference>
<reference evidence="1 2" key="1">
    <citation type="submission" date="2024-04" db="EMBL/GenBank/DDBJ databases">
        <title>Human intestinal bacterial collection.</title>
        <authorList>
            <person name="Pauvert C."/>
            <person name="Hitch T.C.A."/>
            <person name="Clavel T."/>
        </authorList>
    </citation>
    <scope>NUCLEOTIDE SEQUENCE [LARGE SCALE GENOMIC DNA]</scope>
    <source>
        <strain evidence="1 2">CLA-AA-H236</strain>
    </source>
</reference>
<keyword evidence="2" id="KW-1185">Reference proteome</keyword>
<accession>A0ABV1IL81</accession>
<evidence type="ECO:0000313" key="2">
    <source>
        <dbReference type="Proteomes" id="UP001439984"/>
    </source>
</evidence>
<protein>
    <submittedName>
        <fullName evidence="1">Uncharacterized protein</fullName>
    </submittedName>
</protein>
<sequence>ASRASKVAGTFLVLFWCAKENLTPRDSALYLYYTPNPPDFYDQVPKASIFRPSATLQGRASVLYFL</sequence>